<accession>M1E7Z3</accession>
<dbReference type="Gene3D" id="3.30.70.60">
    <property type="match status" value="1"/>
</dbReference>
<keyword evidence="1" id="KW-0472">Membrane</keyword>
<organism evidence="2 3">
    <name type="scientific">Thermodesulfobium narugense DSM 14796</name>
    <dbReference type="NCBI Taxonomy" id="747365"/>
    <lineage>
        <taxon>Bacteria</taxon>
        <taxon>Pseudomonadati</taxon>
        <taxon>Thermodesulfobiota</taxon>
        <taxon>Thermodesulfobiia</taxon>
        <taxon>Thermodesulfobiales</taxon>
        <taxon>Thermodesulfobiaceae</taxon>
        <taxon>Thermodesulfobium</taxon>
    </lineage>
</organism>
<sequence>MKDYILNYFRNLSYREKKMLSFLLSFLLVIFFGVFFLLPQLQLFITQKSTLDSKELQLNEYKNKSLALVALRKDFNQASSEIDKIKTRFITQSDMAKMYVDLSNLIEASGGTIVEFKPETVAQTPSTQQKPQQQTNTNTGATFSKTVMQPANQPANSNVVNPSIGNPYANAEKVLNVRTIKFALKVDFHGYEAMKKFIQKLSTFPKILTLDSFQVVGYSEKDKTLRLDMTLDGFYDLSKSK</sequence>
<keyword evidence="1" id="KW-0812">Transmembrane</keyword>
<gene>
    <name evidence="2" type="ORF">Thena_0571</name>
</gene>
<protein>
    <submittedName>
        <fullName evidence="2">Uncharacterized protein</fullName>
    </submittedName>
</protein>
<dbReference type="KEGG" id="tnr:Thena_0571"/>
<evidence type="ECO:0000313" key="2">
    <source>
        <dbReference type="EMBL" id="AEE14209.1"/>
    </source>
</evidence>
<feature type="transmembrane region" description="Helical" evidence="1">
    <location>
        <begin position="20"/>
        <end position="38"/>
    </location>
</feature>
<evidence type="ECO:0000256" key="1">
    <source>
        <dbReference type="SAM" id="Phobius"/>
    </source>
</evidence>
<dbReference type="OrthoDB" id="9821430at2"/>
<name>M1E7Z3_9BACT</name>
<dbReference type="STRING" id="747365.Thena_0571"/>
<dbReference type="InterPro" id="IPR014717">
    <property type="entry name" value="Transl_elong_EF1B/ribsomal_bS6"/>
</dbReference>
<dbReference type="EMBL" id="CP002690">
    <property type="protein sequence ID" value="AEE14209.1"/>
    <property type="molecule type" value="Genomic_DNA"/>
</dbReference>
<dbReference type="Proteomes" id="UP000011765">
    <property type="component" value="Chromosome"/>
</dbReference>
<dbReference type="RefSeq" id="WP_013755936.1">
    <property type="nucleotide sequence ID" value="NC_015499.1"/>
</dbReference>
<dbReference type="HOGENOM" id="CLU_1151365_0_0_9"/>
<keyword evidence="3" id="KW-1185">Reference proteome</keyword>
<dbReference type="AlphaFoldDB" id="M1E7Z3"/>
<evidence type="ECO:0000313" key="3">
    <source>
        <dbReference type="Proteomes" id="UP000011765"/>
    </source>
</evidence>
<keyword evidence="1" id="KW-1133">Transmembrane helix</keyword>
<proteinExistence type="predicted"/>
<reference evidence="2 3" key="1">
    <citation type="submission" date="2011-04" db="EMBL/GenBank/DDBJ databases">
        <title>The complete genome of Thermodesulfobium narugense DSM 14796.</title>
        <authorList>
            <consortium name="US DOE Joint Genome Institute (JGI-PGF)"/>
            <person name="Lucas S."/>
            <person name="Han J."/>
            <person name="Lapidus A."/>
            <person name="Bruce D."/>
            <person name="Goodwin L."/>
            <person name="Pitluck S."/>
            <person name="Peters L."/>
            <person name="Kyrpides N."/>
            <person name="Mavromatis K."/>
            <person name="Pagani I."/>
            <person name="Ivanova N."/>
            <person name="Ovchinnikova G."/>
            <person name="Zhang X."/>
            <person name="Saunders L."/>
            <person name="Detter J.C."/>
            <person name="Tapia R."/>
            <person name="Han C."/>
            <person name="Land M."/>
            <person name="Hauser L."/>
            <person name="Markowitz V."/>
            <person name="Cheng J.-F."/>
            <person name="Hugenholtz P."/>
            <person name="Woyke T."/>
            <person name="Wu D."/>
            <person name="Spring S."/>
            <person name="Schroeder M."/>
            <person name="Brambilla E."/>
            <person name="Klenk H.-P."/>
            <person name="Eisen J.A."/>
        </authorList>
    </citation>
    <scope>NUCLEOTIDE SEQUENCE [LARGE SCALE GENOMIC DNA]</scope>
    <source>
        <strain evidence="2 3">DSM 14796</strain>
    </source>
</reference>